<dbReference type="InterPro" id="IPR053142">
    <property type="entry name" value="PchR_regulatory_protein"/>
</dbReference>
<dbReference type="PANTHER" id="PTHR47893">
    <property type="entry name" value="REGULATORY PROTEIN PCHR"/>
    <property type="match status" value="1"/>
</dbReference>
<evidence type="ECO:0000313" key="6">
    <source>
        <dbReference type="Proteomes" id="UP000198901"/>
    </source>
</evidence>
<dbReference type="EMBL" id="FNGS01000001">
    <property type="protein sequence ID" value="SDL12997.1"/>
    <property type="molecule type" value="Genomic_DNA"/>
</dbReference>
<evidence type="ECO:0000256" key="1">
    <source>
        <dbReference type="ARBA" id="ARBA00023015"/>
    </source>
</evidence>
<keyword evidence="2" id="KW-0238">DNA-binding</keyword>
<name>A0A1G9HJ74_9BACT</name>
<sequence length="326" mass="36959">MEIDVRVKGTDYQLCRQTLAGGTPGGAVEKDVLLQHETIGTISETQTVTGPYFTCDIDFDVARPTVLEKKTTGEAIQLHFVTEADGRLTIHGPGKQHILEGGRHSLAYVPASESAYELTPGDRPIAYFTVVIPTETYFGLVEADSPLHAGFFTRRDRYYLAPETGIVTPEMGKIIRSLRECQRSGTLKRLFWEAGILELLMLQLEQFDTGRVGRISGRRDEDKLFEAREILDESLRKPPGIQELSRLIGLNEFKLKRGFREQFGTTIYQYVTARRMEQAQEWLRDGSRPIGEIAYLAGYKNHAHFTAAYKRIFGELPSQYRTLRHL</sequence>
<dbReference type="InterPro" id="IPR020449">
    <property type="entry name" value="Tscrpt_reg_AraC-type_HTH"/>
</dbReference>
<dbReference type="PROSITE" id="PS01124">
    <property type="entry name" value="HTH_ARAC_FAMILY_2"/>
    <property type="match status" value="1"/>
</dbReference>
<dbReference type="InterPro" id="IPR018060">
    <property type="entry name" value="HTH_AraC"/>
</dbReference>
<organism evidence="5 6">
    <name type="scientific">Siphonobacter aquaeclarae</name>
    <dbReference type="NCBI Taxonomy" id="563176"/>
    <lineage>
        <taxon>Bacteria</taxon>
        <taxon>Pseudomonadati</taxon>
        <taxon>Bacteroidota</taxon>
        <taxon>Cytophagia</taxon>
        <taxon>Cytophagales</taxon>
        <taxon>Cytophagaceae</taxon>
        <taxon>Siphonobacter</taxon>
    </lineage>
</organism>
<dbReference type="GO" id="GO:0003700">
    <property type="term" value="F:DNA-binding transcription factor activity"/>
    <property type="evidence" value="ECO:0007669"/>
    <property type="project" value="InterPro"/>
</dbReference>
<keyword evidence="1" id="KW-0805">Transcription regulation</keyword>
<keyword evidence="3" id="KW-0804">Transcription</keyword>
<dbReference type="OrthoDB" id="799767at2"/>
<dbReference type="Gene3D" id="1.10.10.60">
    <property type="entry name" value="Homeodomain-like"/>
    <property type="match status" value="1"/>
</dbReference>
<evidence type="ECO:0000313" key="5">
    <source>
        <dbReference type="EMBL" id="SDL12997.1"/>
    </source>
</evidence>
<dbReference type="GO" id="GO:0043565">
    <property type="term" value="F:sequence-specific DNA binding"/>
    <property type="evidence" value="ECO:0007669"/>
    <property type="project" value="InterPro"/>
</dbReference>
<dbReference type="AlphaFoldDB" id="A0A1G9HJ74"/>
<accession>A0A1G9HJ74</accession>
<dbReference type="Proteomes" id="UP000198901">
    <property type="component" value="Unassembled WGS sequence"/>
</dbReference>
<dbReference type="PROSITE" id="PS00041">
    <property type="entry name" value="HTH_ARAC_FAMILY_1"/>
    <property type="match status" value="1"/>
</dbReference>
<dbReference type="PRINTS" id="PR00032">
    <property type="entry name" value="HTHARAC"/>
</dbReference>
<dbReference type="SUPFAM" id="SSF46689">
    <property type="entry name" value="Homeodomain-like"/>
    <property type="match status" value="2"/>
</dbReference>
<evidence type="ECO:0000256" key="2">
    <source>
        <dbReference type="ARBA" id="ARBA00023125"/>
    </source>
</evidence>
<evidence type="ECO:0000256" key="3">
    <source>
        <dbReference type="ARBA" id="ARBA00023163"/>
    </source>
</evidence>
<gene>
    <name evidence="5" type="ORF">SAMN04488090_0085</name>
</gene>
<proteinExistence type="predicted"/>
<dbReference type="RefSeq" id="WP_093196427.1">
    <property type="nucleotide sequence ID" value="NZ_FNGS01000001.1"/>
</dbReference>
<keyword evidence="6" id="KW-1185">Reference proteome</keyword>
<dbReference type="PANTHER" id="PTHR47893:SF1">
    <property type="entry name" value="REGULATORY PROTEIN PCHR"/>
    <property type="match status" value="1"/>
</dbReference>
<dbReference type="Pfam" id="PF12833">
    <property type="entry name" value="HTH_18"/>
    <property type="match status" value="1"/>
</dbReference>
<evidence type="ECO:0000259" key="4">
    <source>
        <dbReference type="PROSITE" id="PS01124"/>
    </source>
</evidence>
<feature type="domain" description="HTH araC/xylS-type" evidence="4">
    <location>
        <begin position="225"/>
        <end position="323"/>
    </location>
</feature>
<dbReference type="InterPro" id="IPR009057">
    <property type="entry name" value="Homeodomain-like_sf"/>
</dbReference>
<dbReference type="STRING" id="563176.SAMN04488090_0085"/>
<reference evidence="5 6" key="1">
    <citation type="submission" date="2016-10" db="EMBL/GenBank/DDBJ databases">
        <authorList>
            <person name="de Groot N.N."/>
        </authorList>
    </citation>
    <scope>NUCLEOTIDE SEQUENCE [LARGE SCALE GENOMIC DNA]</scope>
    <source>
        <strain evidence="5 6">DSM 21668</strain>
    </source>
</reference>
<dbReference type="InterPro" id="IPR018062">
    <property type="entry name" value="HTH_AraC-typ_CS"/>
</dbReference>
<protein>
    <submittedName>
        <fullName evidence="5">Transcriptional regulator, AraC family</fullName>
    </submittedName>
</protein>
<dbReference type="SMART" id="SM00342">
    <property type="entry name" value="HTH_ARAC"/>
    <property type="match status" value="1"/>
</dbReference>